<dbReference type="InParanoid" id="B9T8R0"/>
<feature type="transmembrane region" description="Helical" evidence="6">
    <location>
        <begin position="314"/>
        <end position="333"/>
    </location>
</feature>
<evidence type="ECO:0000256" key="1">
    <source>
        <dbReference type="ARBA" id="ARBA00004141"/>
    </source>
</evidence>
<dbReference type="eggNOG" id="ENOG502QR4Y">
    <property type="taxonomic scope" value="Eukaryota"/>
</dbReference>
<evidence type="ECO:0000256" key="2">
    <source>
        <dbReference type="ARBA" id="ARBA00007635"/>
    </source>
</evidence>
<gene>
    <name evidence="8" type="ORF">RCOM_0173790</name>
</gene>
<comment type="similarity">
    <text evidence="2 6">Belongs to the drug/metabolite transporter (DMT) superfamily. Plant drug/metabolite exporter (P-DME) (TC 2.A.7.4) family.</text>
</comment>
<reference evidence="9" key="1">
    <citation type="journal article" date="2010" name="Nat. Biotechnol.">
        <title>Draft genome sequence of the oilseed species Ricinus communis.</title>
        <authorList>
            <person name="Chan A.P."/>
            <person name="Crabtree J."/>
            <person name="Zhao Q."/>
            <person name="Lorenzi H."/>
            <person name="Orvis J."/>
            <person name="Puiu D."/>
            <person name="Melake-Berhan A."/>
            <person name="Jones K.M."/>
            <person name="Redman J."/>
            <person name="Chen G."/>
            <person name="Cahoon E.B."/>
            <person name="Gedil M."/>
            <person name="Stanke M."/>
            <person name="Haas B.J."/>
            <person name="Wortman J.R."/>
            <person name="Fraser-Liggett C.M."/>
            <person name="Ravel J."/>
            <person name="Rabinowicz P.D."/>
        </authorList>
    </citation>
    <scope>NUCLEOTIDE SEQUENCE [LARGE SCALE GENOMIC DNA]</scope>
    <source>
        <strain evidence="9">cv. Hale</strain>
    </source>
</reference>
<comment type="subcellular location">
    <subcellularLocation>
        <location evidence="1 6">Membrane</location>
        <topology evidence="1 6">Multi-pass membrane protein</topology>
    </subcellularLocation>
</comment>
<keyword evidence="9" id="KW-1185">Reference proteome</keyword>
<evidence type="ECO:0000256" key="6">
    <source>
        <dbReference type="RuleBase" id="RU363077"/>
    </source>
</evidence>
<keyword evidence="5 6" id="KW-0472">Membrane</keyword>
<accession>B9T8R0</accession>
<dbReference type="Pfam" id="PF00892">
    <property type="entry name" value="EamA"/>
    <property type="match status" value="2"/>
</dbReference>
<dbReference type="SUPFAM" id="SSF103481">
    <property type="entry name" value="Multidrug resistance efflux transporter EmrE"/>
    <property type="match status" value="2"/>
</dbReference>
<dbReference type="OrthoDB" id="1728340at2759"/>
<dbReference type="AlphaFoldDB" id="B9T8R0"/>
<feature type="transmembrane region" description="Helical" evidence="6">
    <location>
        <begin position="262"/>
        <end position="281"/>
    </location>
</feature>
<feature type="transmembrane region" description="Helical" evidence="6">
    <location>
        <begin position="78"/>
        <end position="97"/>
    </location>
</feature>
<organism evidence="8 9">
    <name type="scientific">Ricinus communis</name>
    <name type="common">Castor bean</name>
    <dbReference type="NCBI Taxonomy" id="3988"/>
    <lineage>
        <taxon>Eukaryota</taxon>
        <taxon>Viridiplantae</taxon>
        <taxon>Streptophyta</taxon>
        <taxon>Embryophyta</taxon>
        <taxon>Tracheophyta</taxon>
        <taxon>Spermatophyta</taxon>
        <taxon>Magnoliopsida</taxon>
        <taxon>eudicotyledons</taxon>
        <taxon>Gunneridae</taxon>
        <taxon>Pentapetalae</taxon>
        <taxon>rosids</taxon>
        <taxon>fabids</taxon>
        <taxon>Malpighiales</taxon>
        <taxon>Euphorbiaceae</taxon>
        <taxon>Acalyphoideae</taxon>
        <taxon>Acalypheae</taxon>
        <taxon>Ricinus</taxon>
    </lineage>
</organism>
<feature type="transmembrane region" description="Helical" evidence="6">
    <location>
        <begin position="192"/>
        <end position="211"/>
    </location>
</feature>
<feature type="domain" description="EamA" evidence="7">
    <location>
        <begin position="16"/>
        <end position="157"/>
    </location>
</feature>
<dbReference type="OMA" id="VHEICDA"/>
<protein>
    <recommendedName>
        <fullName evidence="6">WAT1-related protein</fullName>
    </recommendedName>
</protein>
<evidence type="ECO:0000256" key="3">
    <source>
        <dbReference type="ARBA" id="ARBA00022692"/>
    </source>
</evidence>
<feature type="transmembrane region" description="Helical" evidence="6">
    <location>
        <begin position="141"/>
        <end position="159"/>
    </location>
</feature>
<feature type="domain" description="EamA" evidence="7">
    <location>
        <begin position="193"/>
        <end position="331"/>
    </location>
</feature>
<dbReference type="InterPro" id="IPR000620">
    <property type="entry name" value="EamA_dom"/>
</dbReference>
<name>B9T8R0_RICCO</name>
<keyword evidence="3 6" id="KW-0812">Transmembrane</keyword>
<dbReference type="GO" id="GO:0005886">
    <property type="term" value="C:plasma membrane"/>
    <property type="evidence" value="ECO:0000318"/>
    <property type="project" value="GO_Central"/>
</dbReference>
<sequence>MMMMINIYKWLQELKPVLFMIVVQFCFAGINVFYKLAAYDGMSLKVLVAYRFFFAIVFLVPLALIFERKSRPRLTWTILFQAFLCGFFGGSLTQNLYAESLVLTSATFASAMTNLIPAVTFVLAISFGLEKMGVKTRAGKAKVMGTLLGLGGAMLLTFYKGAEIKMWSTHINLMKIVKPHGGHVASSSGTQILGSLFAIANCFSFSLWLIIQAKMSANYPCPYSSTALMSVMAAIQETTFTLCTERDWTQWKLGWNIRLWSAAYAGIIVHGMMITLVIWCVRLKGPLYTSAFYPLMLVFTALMGPLLLDEYLHVGSILGATLIVCGLYAVLWGKDKEMKKMAQKISKEAETIQTINTSTSDNSENQNRGIIMDKTEEMERKV</sequence>
<evidence type="ECO:0000313" key="9">
    <source>
        <dbReference type="Proteomes" id="UP000008311"/>
    </source>
</evidence>
<dbReference type="GO" id="GO:0022857">
    <property type="term" value="F:transmembrane transporter activity"/>
    <property type="evidence" value="ECO:0007669"/>
    <property type="project" value="InterPro"/>
</dbReference>
<feature type="transmembrane region" description="Helical" evidence="6">
    <location>
        <begin position="16"/>
        <end position="34"/>
    </location>
</feature>
<dbReference type="EMBL" id="EQ975163">
    <property type="protein sequence ID" value="EEF27752.1"/>
    <property type="molecule type" value="Genomic_DNA"/>
</dbReference>
<feature type="transmembrane region" description="Helical" evidence="6">
    <location>
        <begin position="109"/>
        <end position="129"/>
    </location>
</feature>
<evidence type="ECO:0000256" key="5">
    <source>
        <dbReference type="ARBA" id="ARBA00023136"/>
    </source>
</evidence>
<evidence type="ECO:0000313" key="8">
    <source>
        <dbReference type="EMBL" id="EEF27752.1"/>
    </source>
</evidence>
<dbReference type="InterPro" id="IPR037185">
    <property type="entry name" value="EmrE-like"/>
</dbReference>
<evidence type="ECO:0000259" key="7">
    <source>
        <dbReference type="Pfam" id="PF00892"/>
    </source>
</evidence>
<keyword evidence="4 6" id="KW-1133">Transmembrane helix</keyword>
<proteinExistence type="inferred from homology"/>
<evidence type="ECO:0000256" key="4">
    <source>
        <dbReference type="ARBA" id="ARBA00022989"/>
    </source>
</evidence>
<dbReference type="InterPro" id="IPR030184">
    <property type="entry name" value="WAT1-related"/>
</dbReference>
<feature type="transmembrane region" description="Helical" evidence="6">
    <location>
        <begin position="46"/>
        <end position="66"/>
    </location>
</feature>
<dbReference type="PANTHER" id="PTHR31218">
    <property type="entry name" value="WAT1-RELATED PROTEIN"/>
    <property type="match status" value="1"/>
</dbReference>
<dbReference type="Proteomes" id="UP000008311">
    <property type="component" value="Unassembled WGS sequence"/>
</dbReference>